<protein>
    <submittedName>
        <fullName evidence="2">Uncharacterized protein</fullName>
    </submittedName>
</protein>
<reference evidence="2 3" key="1">
    <citation type="submission" date="2021-06" db="EMBL/GenBank/DDBJ databases">
        <title>Caerostris extrusa draft genome.</title>
        <authorList>
            <person name="Kono N."/>
            <person name="Arakawa K."/>
        </authorList>
    </citation>
    <scope>NUCLEOTIDE SEQUENCE [LARGE SCALE GENOMIC DNA]</scope>
</reference>
<feature type="non-terminal residue" evidence="2">
    <location>
        <position position="1"/>
    </location>
</feature>
<evidence type="ECO:0000313" key="3">
    <source>
        <dbReference type="Proteomes" id="UP001054945"/>
    </source>
</evidence>
<evidence type="ECO:0000256" key="1">
    <source>
        <dbReference type="SAM" id="MobiDB-lite"/>
    </source>
</evidence>
<keyword evidence="3" id="KW-1185">Reference proteome</keyword>
<feature type="region of interest" description="Disordered" evidence="1">
    <location>
        <begin position="35"/>
        <end position="79"/>
    </location>
</feature>
<sequence>NLFLSKNSNDFLRSIKIKPFSERWMLNRLPARTALPGFSEKGGPQGQSEAFDSEGSISPGNVFLSADHQARTHNKKERV</sequence>
<proteinExistence type="predicted"/>
<organism evidence="2 3">
    <name type="scientific">Caerostris extrusa</name>
    <name type="common">Bark spider</name>
    <name type="synonym">Caerostris bankana</name>
    <dbReference type="NCBI Taxonomy" id="172846"/>
    <lineage>
        <taxon>Eukaryota</taxon>
        <taxon>Metazoa</taxon>
        <taxon>Ecdysozoa</taxon>
        <taxon>Arthropoda</taxon>
        <taxon>Chelicerata</taxon>
        <taxon>Arachnida</taxon>
        <taxon>Araneae</taxon>
        <taxon>Araneomorphae</taxon>
        <taxon>Entelegynae</taxon>
        <taxon>Araneoidea</taxon>
        <taxon>Araneidae</taxon>
        <taxon>Caerostris</taxon>
    </lineage>
</organism>
<dbReference type="EMBL" id="BPLR01005010">
    <property type="protein sequence ID" value="GIX99163.1"/>
    <property type="molecule type" value="Genomic_DNA"/>
</dbReference>
<gene>
    <name evidence="2" type="ORF">CEXT_244851</name>
</gene>
<dbReference type="Proteomes" id="UP001054945">
    <property type="component" value="Unassembled WGS sequence"/>
</dbReference>
<feature type="compositionally biased region" description="Polar residues" evidence="1">
    <location>
        <begin position="46"/>
        <end position="59"/>
    </location>
</feature>
<accession>A0AAV4PQ98</accession>
<dbReference type="AlphaFoldDB" id="A0AAV4PQ98"/>
<evidence type="ECO:0000313" key="2">
    <source>
        <dbReference type="EMBL" id="GIX99163.1"/>
    </source>
</evidence>
<comment type="caution">
    <text evidence="2">The sequence shown here is derived from an EMBL/GenBank/DDBJ whole genome shotgun (WGS) entry which is preliminary data.</text>
</comment>
<name>A0AAV4PQ98_CAEEX</name>